<keyword evidence="3" id="KW-0804">Transcription</keyword>
<keyword evidence="2" id="KW-0238">DNA-binding</keyword>
<feature type="domain" description="HTH arsR-type" evidence="4">
    <location>
        <begin position="11"/>
        <end position="118"/>
    </location>
</feature>
<evidence type="ECO:0000256" key="2">
    <source>
        <dbReference type="ARBA" id="ARBA00023125"/>
    </source>
</evidence>
<dbReference type="Gene3D" id="1.10.10.10">
    <property type="entry name" value="Winged helix-like DNA-binding domain superfamily/Winged helix DNA-binding domain"/>
    <property type="match status" value="1"/>
</dbReference>
<dbReference type="NCBIfam" id="NF033788">
    <property type="entry name" value="HTH_metalloreg"/>
    <property type="match status" value="1"/>
</dbReference>
<dbReference type="InterPro" id="IPR011991">
    <property type="entry name" value="ArsR-like_HTH"/>
</dbReference>
<evidence type="ECO:0000313" key="6">
    <source>
        <dbReference type="Proteomes" id="UP001623592"/>
    </source>
</evidence>
<dbReference type="InterPro" id="IPR001845">
    <property type="entry name" value="HTH_ArsR_DNA-bd_dom"/>
</dbReference>
<dbReference type="RefSeq" id="WP_406786092.1">
    <property type="nucleotide sequence ID" value="NZ_JBJIAA010000002.1"/>
</dbReference>
<dbReference type="PROSITE" id="PS50987">
    <property type="entry name" value="HTH_ARSR_2"/>
    <property type="match status" value="1"/>
</dbReference>
<dbReference type="SMART" id="SM00418">
    <property type="entry name" value="HTH_ARSR"/>
    <property type="match status" value="1"/>
</dbReference>
<accession>A0ABW8TAC5</accession>
<proteinExistence type="predicted"/>
<evidence type="ECO:0000259" key="4">
    <source>
        <dbReference type="PROSITE" id="PS50987"/>
    </source>
</evidence>
<reference evidence="5 6" key="1">
    <citation type="submission" date="2024-11" db="EMBL/GenBank/DDBJ databases">
        <authorList>
            <person name="Heng Y.C."/>
            <person name="Lim A.C.H."/>
            <person name="Lee J.K.Y."/>
            <person name="Kittelmann S."/>
        </authorList>
    </citation>
    <scope>NUCLEOTIDE SEQUENCE [LARGE SCALE GENOMIC DNA]</scope>
    <source>
        <strain evidence="5 6">WILCCON 0114</strain>
    </source>
</reference>
<sequence length="118" mass="13562">MEKTMDDIKKLQQEFSNCQKLLIAIGDEVRQYILCIMMKRKCSGSRVIDIAANTNLSRSAVSHHIQILKDAGIVKSRKEGTCIYYYLDPEDNEIDKVINLFRHIKEIMGTLPDRSGEE</sequence>
<dbReference type="CDD" id="cd00090">
    <property type="entry name" value="HTH_ARSR"/>
    <property type="match status" value="1"/>
</dbReference>
<dbReference type="Proteomes" id="UP001623592">
    <property type="component" value="Unassembled WGS sequence"/>
</dbReference>
<name>A0ABW8TAC5_9CLOT</name>
<gene>
    <name evidence="5" type="ORF">ACJDT4_03245</name>
</gene>
<dbReference type="PANTHER" id="PTHR43132">
    <property type="entry name" value="ARSENICAL RESISTANCE OPERON REPRESSOR ARSR-RELATED"/>
    <property type="match status" value="1"/>
</dbReference>
<keyword evidence="1" id="KW-0805">Transcription regulation</keyword>
<keyword evidence="6" id="KW-1185">Reference proteome</keyword>
<dbReference type="PRINTS" id="PR00778">
    <property type="entry name" value="HTHARSR"/>
</dbReference>
<organism evidence="5 6">
    <name type="scientific">Clostridium neuense</name>
    <dbReference type="NCBI Taxonomy" id="1728934"/>
    <lineage>
        <taxon>Bacteria</taxon>
        <taxon>Bacillati</taxon>
        <taxon>Bacillota</taxon>
        <taxon>Clostridia</taxon>
        <taxon>Eubacteriales</taxon>
        <taxon>Clostridiaceae</taxon>
        <taxon>Clostridium</taxon>
    </lineage>
</organism>
<dbReference type="EMBL" id="JBJIAA010000002">
    <property type="protein sequence ID" value="MFL0249424.1"/>
    <property type="molecule type" value="Genomic_DNA"/>
</dbReference>
<dbReference type="InterPro" id="IPR036390">
    <property type="entry name" value="WH_DNA-bd_sf"/>
</dbReference>
<evidence type="ECO:0000256" key="1">
    <source>
        <dbReference type="ARBA" id="ARBA00023015"/>
    </source>
</evidence>
<dbReference type="InterPro" id="IPR051011">
    <property type="entry name" value="Metal_resp_trans_reg"/>
</dbReference>
<comment type="caution">
    <text evidence="5">The sequence shown here is derived from an EMBL/GenBank/DDBJ whole genome shotgun (WGS) entry which is preliminary data.</text>
</comment>
<dbReference type="PANTHER" id="PTHR43132:SF6">
    <property type="entry name" value="HTH-TYPE TRANSCRIPTIONAL REPRESSOR CZRA"/>
    <property type="match status" value="1"/>
</dbReference>
<dbReference type="InterPro" id="IPR036388">
    <property type="entry name" value="WH-like_DNA-bd_sf"/>
</dbReference>
<dbReference type="Pfam" id="PF01022">
    <property type="entry name" value="HTH_5"/>
    <property type="match status" value="1"/>
</dbReference>
<dbReference type="SUPFAM" id="SSF46785">
    <property type="entry name" value="Winged helix' DNA-binding domain"/>
    <property type="match status" value="1"/>
</dbReference>
<evidence type="ECO:0000313" key="5">
    <source>
        <dbReference type="EMBL" id="MFL0249424.1"/>
    </source>
</evidence>
<evidence type="ECO:0000256" key="3">
    <source>
        <dbReference type="ARBA" id="ARBA00023163"/>
    </source>
</evidence>
<protein>
    <submittedName>
        <fullName evidence="5">ArsR/SmtB family transcription factor</fullName>
    </submittedName>
</protein>